<evidence type="ECO:0000259" key="8">
    <source>
        <dbReference type="Pfam" id="PF01435"/>
    </source>
</evidence>
<name>A0A1H2HCQ9_9GAMM</name>
<dbReference type="GO" id="GO:0016020">
    <property type="term" value="C:membrane"/>
    <property type="evidence" value="ECO:0007669"/>
    <property type="project" value="TreeGrafter"/>
</dbReference>
<dbReference type="AlphaFoldDB" id="A0A1H2HCQ9"/>
<evidence type="ECO:0000313" key="10">
    <source>
        <dbReference type="Proteomes" id="UP000243924"/>
    </source>
</evidence>
<keyword evidence="7" id="KW-0732">Signal</keyword>
<sequence>MKFSGFILTLSLTALAAGCSSLDGNVMQAGLSGLKAATLSDDEVISMSNEACADADANSPIAPSNSAYNRRLNKIASSLGNEIAGIPVNYKVYMIDNVNAWAMANGCIRVYSGLMDKMNDDEVAGVFAHEMGHVALGHSRRAMQVAYAASAGRSAAASSSNAAVSSAARSDLGGMTQALISAQFSQSQEFDADEFALDLIIERNMNPQGLATAFDKLSEMGSSNSSMFDSHPGSDKRATRIRNMIAERQD</sequence>
<dbReference type="EMBL" id="LT629787">
    <property type="protein sequence ID" value="SDU29582.1"/>
    <property type="molecule type" value="Genomic_DNA"/>
</dbReference>
<dbReference type="PANTHER" id="PTHR22726">
    <property type="entry name" value="METALLOENDOPEPTIDASE OMA1"/>
    <property type="match status" value="1"/>
</dbReference>
<comment type="similarity">
    <text evidence="6">Belongs to the peptidase M48 family.</text>
</comment>
<dbReference type="GO" id="GO:0046872">
    <property type="term" value="F:metal ion binding"/>
    <property type="evidence" value="ECO:0007669"/>
    <property type="project" value="UniProtKB-KW"/>
</dbReference>
<dbReference type="PROSITE" id="PS51257">
    <property type="entry name" value="PROKAR_LIPOPROTEIN"/>
    <property type="match status" value="1"/>
</dbReference>
<proteinExistence type="inferred from homology"/>
<dbReference type="Proteomes" id="UP000243924">
    <property type="component" value="Chromosome I"/>
</dbReference>
<evidence type="ECO:0000256" key="1">
    <source>
        <dbReference type="ARBA" id="ARBA00022670"/>
    </source>
</evidence>
<comment type="cofactor">
    <cofactor evidence="6">
        <name>Zn(2+)</name>
        <dbReference type="ChEBI" id="CHEBI:29105"/>
    </cofactor>
    <text evidence="6">Binds 1 zinc ion per subunit.</text>
</comment>
<reference evidence="10" key="1">
    <citation type="submission" date="2016-10" db="EMBL/GenBank/DDBJ databases">
        <authorList>
            <person name="Varghese N."/>
            <person name="Submissions S."/>
        </authorList>
    </citation>
    <scope>NUCLEOTIDE SEQUENCE [LARGE SCALE GENOMIC DNA]</scope>
    <source>
        <strain evidence="10">CECT 8338</strain>
    </source>
</reference>
<keyword evidence="1 6" id="KW-0645">Protease</keyword>
<keyword evidence="4 6" id="KW-0862">Zinc</keyword>
<organism evidence="9 10">
    <name type="scientific">Halopseudomonas salegens</name>
    <dbReference type="NCBI Taxonomy" id="1434072"/>
    <lineage>
        <taxon>Bacteria</taxon>
        <taxon>Pseudomonadati</taxon>
        <taxon>Pseudomonadota</taxon>
        <taxon>Gammaproteobacteria</taxon>
        <taxon>Pseudomonadales</taxon>
        <taxon>Pseudomonadaceae</taxon>
        <taxon>Halopseudomonas</taxon>
    </lineage>
</organism>
<feature type="domain" description="Peptidase M48" evidence="8">
    <location>
        <begin position="72"/>
        <end position="244"/>
    </location>
</feature>
<evidence type="ECO:0000313" key="9">
    <source>
        <dbReference type="EMBL" id="SDU29582.1"/>
    </source>
</evidence>
<dbReference type="InterPro" id="IPR051156">
    <property type="entry name" value="Mito/Outer_Membr_Metalloprot"/>
</dbReference>
<evidence type="ECO:0000256" key="5">
    <source>
        <dbReference type="ARBA" id="ARBA00023049"/>
    </source>
</evidence>
<keyword evidence="3 6" id="KW-0378">Hydrolase</keyword>
<feature type="chain" id="PRO_5009275630" evidence="7">
    <location>
        <begin position="17"/>
        <end position="250"/>
    </location>
</feature>
<dbReference type="InterPro" id="IPR001915">
    <property type="entry name" value="Peptidase_M48"/>
</dbReference>
<protein>
    <submittedName>
        <fullName evidence="9">Putative metalloprotease</fullName>
    </submittedName>
</protein>
<keyword evidence="2" id="KW-0479">Metal-binding</keyword>
<keyword evidence="5 6" id="KW-0482">Metalloprotease</keyword>
<feature type="signal peptide" evidence="7">
    <location>
        <begin position="1"/>
        <end position="16"/>
    </location>
</feature>
<dbReference type="PANTHER" id="PTHR22726:SF8">
    <property type="entry name" value="METALLOPROTEASE YCAL"/>
    <property type="match status" value="1"/>
</dbReference>
<accession>A0A1H2HCQ9</accession>
<evidence type="ECO:0000256" key="3">
    <source>
        <dbReference type="ARBA" id="ARBA00022801"/>
    </source>
</evidence>
<dbReference type="GO" id="GO:0004222">
    <property type="term" value="F:metalloendopeptidase activity"/>
    <property type="evidence" value="ECO:0007669"/>
    <property type="project" value="InterPro"/>
</dbReference>
<dbReference type="STRING" id="1434072.SAMN05216210_2942"/>
<dbReference type="GO" id="GO:0051603">
    <property type="term" value="P:proteolysis involved in protein catabolic process"/>
    <property type="evidence" value="ECO:0007669"/>
    <property type="project" value="TreeGrafter"/>
</dbReference>
<keyword evidence="10" id="KW-1185">Reference proteome</keyword>
<evidence type="ECO:0000256" key="6">
    <source>
        <dbReference type="RuleBase" id="RU003983"/>
    </source>
</evidence>
<evidence type="ECO:0000256" key="7">
    <source>
        <dbReference type="SAM" id="SignalP"/>
    </source>
</evidence>
<dbReference type="RefSeq" id="WP_231701645.1">
    <property type="nucleotide sequence ID" value="NZ_LT629787.1"/>
</dbReference>
<dbReference type="Gene3D" id="3.30.2010.10">
    <property type="entry name" value="Metalloproteases ('zincins'), catalytic domain"/>
    <property type="match status" value="1"/>
</dbReference>
<evidence type="ECO:0000256" key="2">
    <source>
        <dbReference type="ARBA" id="ARBA00022723"/>
    </source>
</evidence>
<dbReference type="Pfam" id="PF01435">
    <property type="entry name" value="Peptidase_M48"/>
    <property type="match status" value="1"/>
</dbReference>
<gene>
    <name evidence="9" type="ORF">SAMN05216210_2942</name>
</gene>
<evidence type="ECO:0000256" key="4">
    <source>
        <dbReference type="ARBA" id="ARBA00022833"/>
    </source>
</evidence>